<dbReference type="PANTHER" id="PTHR30518">
    <property type="entry name" value="ENDOLYTIC MUREIN TRANSGLYCOSYLASE"/>
    <property type="match status" value="1"/>
</dbReference>
<keyword evidence="9" id="KW-1185">Reference proteome</keyword>
<evidence type="ECO:0000256" key="1">
    <source>
        <dbReference type="ARBA" id="ARBA00022475"/>
    </source>
</evidence>
<keyword evidence="6 7" id="KW-0961">Cell wall biogenesis/degradation</keyword>
<keyword evidence="4 7" id="KW-0472">Membrane</keyword>
<accession>A0ABW1T217</accession>
<keyword evidence="3 7" id="KW-1133">Transmembrane helix</keyword>
<dbReference type="EC" id="4.2.2.29" evidence="7"/>
<dbReference type="Gene3D" id="3.30.1490.480">
    <property type="entry name" value="Endolytic murein transglycosylase"/>
    <property type="match status" value="1"/>
</dbReference>
<comment type="catalytic activity">
    <reaction evidence="7">
        <text>a peptidoglycan chain = a peptidoglycan chain with N-acetyl-1,6-anhydromuramyl-[peptide] at the reducing end + a peptidoglycan chain with N-acetylglucosamine at the non-reducing end.</text>
        <dbReference type="EC" id="4.2.2.29"/>
    </reaction>
</comment>
<sequence length="360" mass="38334">MSQLGLGMDYDEPSTRRRRSSGPLAVLVAFLMLAVIGVGAFLGIRSLTGSGSGDFEGEGSGSVTIVVAKGDSLTAIGRTLADAEVVASSDAFVGAASSDDRAESIAPGAYQLRKGMSGAAALELMLDPASRLVQKVVVPEGLRFEKTIVRITKGTDLTEDQVKEALSRAGALGLPAYAEGSVEGFLFPATYEFQPGVDADTVVKAMLTRFRVAAKEVDLVAEAKKRKLTPFEVVVIASLVQGESAPEDYDKVARVVFNRLEQGMPLQFDSTVNYALGKSDLQLSAEDLKTDSPYNTYVNKGLPPGPINSPGEAALTAVLNPAKGDWLYFVTTDPDTRTTEFATTYDEFLVLKRKFQENVG</sequence>
<dbReference type="CDD" id="cd08010">
    <property type="entry name" value="MltG_like"/>
    <property type="match status" value="1"/>
</dbReference>
<protein>
    <recommendedName>
        <fullName evidence="7">Endolytic murein transglycosylase</fullName>
        <ecNumber evidence="7">4.2.2.29</ecNumber>
    </recommendedName>
    <alternativeName>
        <fullName evidence="7">Peptidoglycan lytic transglycosylase</fullName>
    </alternativeName>
    <alternativeName>
        <fullName evidence="7">Peptidoglycan polymerization terminase</fullName>
    </alternativeName>
</protein>
<feature type="site" description="Important for catalytic activity" evidence="7">
    <location>
        <position position="243"/>
    </location>
</feature>
<dbReference type="Proteomes" id="UP001596138">
    <property type="component" value="Unassembled WGS sequence"/>
</dbReference>
<keyword evidence="5 7" id="KW-0456">Lyase</keyword>
<feature type="transmembrane region" description="Helical" evidence="7">
    <location>
        <begin position="24"/>
        <end position="44"/>
    </location>
</feature>
<dbReference type="HAMAP" id="MF_02065">
    <property type="entry name" value="MltG"/>
    <property type="match status" value="1"/>
</dbReference>
<dbReference type="RefSeq" id="WP_386766476.1">
    <property type="nucleotide sequence ID" value="NZ_JBHSTI010000008.1"/>
</dbReference>
<name>A0ABW1T217_9ACTN</name>
<evidence type="ECO:0000256" key="7">
    <source>
        <dbReference type="HAMAP-Rule" id="MF_02065"/>
    </source>
</evidence>
<dbReference type="EMBL" id="JBHSTI010000008">
    <property type="protein sequence ID" value="MFC6238344.1"/>
    <property type="molecule type" value="Genomic_DNA"/>
</dbReference>
<gene>
    <name evidence="7 8" type="primary">mltG</name>
    <name evidence="8" type="ORF">ACFQGU_10685</name>
</gene>
<evidence type="ECO:0000313" key="9">
    <source>
        <dbReference type="Proteomes" id="UP001596138"/>
    </source>
</evidence>
<keyword evidence="2 7" id="KW-0812">Transmembrane</keyword>
<dbReference type="InterPro" id="IPR003770">
    <property type="entry name" value="MLTG-like"/>
</dbReference>
<evidence type="ECO:0000313" key="8">
    <source>
        <dbReference type="EMBL" id="MFC6238344.1"/>
    </source>
</evidence>
<comment type="similarity">
    <text evidence="7">Belongs to the transglycosylase MltG family.</text>
</comment>
<comment type="subcellular location">
    <subcellularLocation>
        <location evidence="7">Cell membrane</location>
        <topology evidence="7">Single-pass membrane protein</topology>
    </subcellularLocation>
</comment>
<proteinExistence type="inferred from homology"/>
<evidence type="ECO:0000256" key="2">
    <source>
        <dbReference type="ARBA" id="ARBA00022692"/>
    </source>
</evidence>
<evidence type="ECO:0000256" key="5">
    <source>
        <dbReference type="ARBA" id="ARBA00023239"/>
    </source>
</evidence>
<evidence type="ECO:0000256" key="3">
    <source>
        <dbReference type="ARBA" id="ARBA00022989"/>
    </source>
</evidence>
<organism evidence="8 9">
    <name type="scientific">Longivirga aurantiaca</name>
    <dbReference type="NCBI Taxonomy" id="1837743"/>
    <lineage>
        <taxon>Bacteria</taxon>
        <taxon>Bacillati</taxon>
        <taxon>Actinomycetota</taxon>
        <taxon>Actinomycetes</taxon>
        <taxon>Sporichthyales</taxon>
        <taxon>Sporichthyaceae</taxon>
        <taxon>Longivirga</taxon>
    </lineage>
</organism>
<evidence type="ECO:0000256" key="6">
    <source>
        <dbReference type="ARBA" id="ARBA00023316"/>
    </source>
</evidence>
<comment type="caution">
    <text evidence="8">The sequence shown here is derived from an EMBL/GenBank/DDBJ whole genome shotgun (WGS) entry which is preliminary data.</text>
</comment>
<keyword evidence="1 7" id="KW-1003">Cell membrane</keyword>
<reference evidence="9" key="1">
    <citation type="journal article" date="2019" name="Int. J. Syst. Evol. Microbiol.">
        <title>The Global Catalogue of Microorganisms (GCM) 10K type strain sequencing project: providing services to taxonomists for standard genome sequencing and annotation.</title>
        <authorList>
            <consortium name="The Broad Institute Genomics Platform"/>
            <consortium name="The Broad Institute Genome Sequencing Center for Infectious Disease"/>
            <person name="Wu L."/>
            <person name="Ma J."/>
        </authorList>
    </citation>
    <scope>NUCLEOTIDE SEQUENCE [LARGE SCALE GENOMIC DNA]</scope>
    <source>
        <strain evidence="9">CGMCC 4.7317</strain>
    </source>
</reference>
<dbReference type="Pfam" id="PF02618">
    <property type="entry name" value="YceG"/>
    <property type="match status" value="1"/>
</dbReference>
<dbReference type="NCBIfam" id="TIGR00247">
    <property type="entry name" value="endolytic transglycosylase MltG"/>
    <property type="match status" value="1"/>
</dbReference>
<evidence type="ECO:0000256" key="4">
    <source>
        <dbReference type="ARBA" id="ARBA00023136"/>
    </source>
</evidence>
<dbReference type="PANTHER" id="PTHR30518:SF2">
    <property type="entry name" value="ENDOLYTIC MUREIN TRANSGLYCOSYLASE"/>
    <property type="match status" value="1"/>
</dbReference>
<comment type="function">
    <text evidence="7">Functions as a peptidoglycan terminase that cleaves nascent peptidoglycan strands endolytically to terminate their elongation.</text>
</comment>